<feature type="compositionally biased region" description="Low complexity" evidence="1">
    <location>
        <begin position="102"/>
        <end position="117"/>
    </location>
</feature>
<dbReference type="Proteomes" id="UP001530400">
    <property type="component" value="Unassembled WGS sequence"/>
</dbReference>
<dbReference type="EMBL" id="JALLPJ020001214">
    <property type="protein sequence ID" value="KAL3773963.1"/>
    <property type="molecule type" value="Genomic_DNA"/>
</dbReference>
<protein>
    <submittedName>
        <fullName evidence="2">Uncharacterized protein</fullName>
    </submittedName>
</protein>
<gene>
    <name evidence="2" type="ORF">ACHAWO_010761</name>
</gene>
<proteinExistence type="predicted"/>
<evidence type="ECO:0000256" key="1">
    <source>
        <dbReference type="SAM" id="MobiDB-lite"/>
    </source>
</evidence>
<evidence type="ECO:0000313" key="2">
    <source>
        <dbReference type="EMBL" id="KAL3773963.1"/>
    </source>
</evidence>
<sequence length="190" mass="21393">MLQDQNVIIDRTKTTFGCIISLNQVDSNACARKLSIVENSNTQQSTSCIDPLKLSDDGSLLQSRRLTGDTSRKGEEWWKICKANESSSGSSSKTPDQSMITAESSNSASQSESNASNRQYLRIQHKPRIDQKVYIVPNKKTQYGHLISSHGELARDENMRPIIYRRPERGKKEAAPLWFHPFHAHSSDKS</sequence>
<evidence type="ECO:0000313" key="3">
    <source>
        <dbReference type="Proteomes" id="UP001530400"/>
    </source>
</evidence>
<name>A0ABD3NES8_9STRA</name>
<accession>A0ABD3NES8</accession>
<dbReference type="AlphaFoldDB" id="A0ABD3NES8"/>
<reference evidence="2 3" key="1">
    <citation type="submission" date="2024-10" db="EMBL/GenBank/DDBJ databases">
        <title>Updated reference genomes for cyclostephanoid diatoms.</title>
        <authorList>
            <person name="Roberts W.R."/>
            <person name="Alverson A.J."/>
        </authorList>
    </citation>
    <scope>NUCLEOTIDE SEQUENCE [LARGE SCALE GENOMIC DNA]</scope>
    <source>
        <strain evidence="2 3">AJA010-31</strain>
    </source>
</reference>
<feature type="region of interest" description="Disordered" evidence="1">
    <location>
        <begin position="85"/>
        <end position="117"/>
    </location>
</feature>
<keyword evidence="3" id="KW-1185">Reference proteome</keyword>
<comment type="caution">
    <text evidence="2">The sequence shown here is derived from an EMBL/GenBank/DDBJ whole genome shotgun (WGS) entry which is preliminary data.</text>
</comment>
<organism evidence="2 3">
    <name type="scientific">Cyclotella atomus</name>
    <dbReference type="NCBI Taxonomy" id="382360"/>
    <lineage>
        <taxon>Eukaryota</taxon>
        <taxon>Sar</taxon>
        <taxon>Stramenopiles</taxon>
        <taxon>Ochrophyta</taxon>
        <taxon>Bacillariophyta</taxon>
        <taxon>Coscinodiscophyceae</taxon>
        <taxon>Thalassiosirophycidae</taxon>
        <taxon>Stephanodiscales</taxon>
        <taxon>Stephanodiscaceae</taxon>
        <taxon>Cyclotella</taxon>
    </lineage>
</organism>